<dbReference type="RefSeq" id="WP_172169850.1">
    <property type="nucleotide sequence ID" value="NZ_CP053565.1"/>
</dbReference>
<evidence type="ECO:0000313" key="1">
    <source>
        <dbReference type="EMBL" id="QJY51134.1"/>
    </source>
</evidence>
<geneLocation type="plasmid" evidence="1 2">
    <name>unnamed1</name>
</geneLocation>
<proteinExistence type="predicted"/>
<dbReference type="Proteomes" id="UP000505377">
    <property type="component" value="Plasmid unnamed1"/>
</dbReference>
<gene>
    <name evidence="1" type="ORF">HOP40_34700</name>
</gene>
<organism evidence="1 2">
    <name type="scientific">Pseudonocardia broussonetiae</name>
    <dbReference type="NCBI Taxonomy" id="2736640"/>
    <lineage>
        <taxon>Bacteria</taxon>
        <taxon>Bacillati</taxon>
        <taxon>Actinomycetota</taxon>
        <taxon>Actinomycetes</taxon>
        <taxon>Pseudonocardiales</taxon>
        <taxon>Pseudonocardiaceae</taxon>
        <taxon>Pseudonocardia</taxon>
    </lineage>
</organism>
<dbReference type="KEGG" id="pbro:HOP40_34700"/>
<dbReference type="AlphaFoldDB" id="A0A6M6JSR0"/>
<accession>A0A6M6JSR0</accession>
<protein>
    <submittedName>
        <fullName evidence="1">Uncharacterized protein</fullName>
    </submittedName>
</protein>
<dbReference type="EMBL" id="CP053565">
    <property type="protein sequence ID" value="QJY51134.1"/>
    <property type="molecule type" value="Genomic_DNA"/>
</dbReference>
<sequence length="82" mass="8893">MGDDDADEPDPPSAKAVTALLREARSLSRRADKLNGTAAAVGDPTTQQLAAEASTSMEQLVHHLMLLERHAQRGEQSSTRRR</sequence>
<name>A0A6M6JSR0_9PSEU</name>
<evidence type="ECO:0000313" key="2">
    <source>
        <dbReference type="Proteomes" id="UP000505377"/>
    </source>
</evidence>
<keyword evidence="2" id="KW-1185">Reference proteome</keyword>
<keyword evidence="1" id="KW-0614">Plasmid</keyword>
<reference evidence="1 2" key="1">
    <citation type="submission" date="2020-05" db="EMBL/GenBank/DDBJ databases">
        <authorList>
            <person name="Mo P."/>
        </authorList>
    </citation>
    <scope>NUCLEOTIDE SEQUENCE [LARGE SCALE GENOMIC DNA]</scope>
    <source>
        <strain evidence="1 2">Gen01</strain>
        <plasmid evidence="1 2">unnamed1</plasmid>
    </source>
</reference>